<reference evidence="2 3" key="1">
    <citation type="submission" date="2024-01" db="EMBL/GenBank/DDBJ databases">
        <authorList>
            <person name="Allen C."/>
            <person name="Tagirdzhanova G."/>
        </authorList>
    </citation>
    <scope>NUCLEOTIDE SEQUENCE [LARGE SCALE GENOMIC DNA]</scope>
    <source>
        <strain evidence="2 3">CBS 573.63</strain>
    </source>
</reference>
<accession>A0ABP0DFK4</accession>
<feature type="region of interest" description="Disordered" evidence="1">
    <location>
        <begin position="13"/>
        <end position="34"/>
    </location>
</feature>
<evidence type="ECO:0000313" key="3">
    <source>
        <dbReference type="Proteomes" id="UP001642501"/>
    </source>
</evidence>
<comment type="caution">
    <text evidence="2">The sequence shown here is derived from an EMBL/GenBank/DDBJ whole genome shotgun (WGS) entry which is preliminary data.</text>
</comment>
<sequence>MGFGDDIKEFENSVDGQTSAQQQTQNTNDSGFDTAIDSAVDGFATKEGMAASFDPEVNNLVNDEVNKFL</sequence>
<keyword evidence="3" id="KW-1185">Reference proteome</keyword>
<evidence type="ECO:0000256" key="1">
    <source>
        <dbReference type="SAM" id="MobiDB-lite"/>
    </source>
</evidence>
<proteinExistence type="predicted"/>
<organism evidence="2 3">
    <name type="scientific">Sporothrix epigloea</name>
    <dbReference type="NCBI Taxonomy" id="1892477"/>
    <lineage>
        <taxon>Eukaryota</taxon>
        <taxon>Fungi</taxon>
        <taxon>Dikarya</taxon>
        <taxon>Ascomycota</taxon>
        <taxon>Pezizomycotina</taxon>
        <taxon>Sordariomycetes</taxon>
        <taxon>Sordariomycetidae</taxon>
        <taxon>Ophiostomatales</taxon>
        <taxon>Ophiostomataceae</taxon>
        <taxon>Sporothrix</taxon>
    </lineage>
</organism>
<protein>
    <submittedName>
        <fullName evidence="2">Uncharacterized protein</fullName>
    </submittedName>
</protein>
<name>A0ABP0DFK4_9PEZI</name>
<dbReference type="Proteomes" id="UP001642501">
    <property type="component" value="Unassembled WGS sequence"/>
</dbReference>
<evidence type="ECO:0000313" key="2">
    <source>
        <dbReference type="EMBL" id="CAK7266097.1"/>
    </source>
</evidence>
<gene>
    <name evidence="2" type="ORF">SEPCBS57363_001923</name>
</gene>
<dbReference type="EMBL" id="CAWUOM010000022">
    <property type="protein sequence ID" value="CAK7266097.1"/>
    <property type="molecule type" value="Genomic_DNA"/>
</dbReference>